<evidence type="ECO:0000256" key="8">
    <source>
        <dbReference type="ARBA" id="ARBA00023136"/>
    </source>
</evidence>
<evidence type="ECO:0000313" key="13">
    <source>
        <dbReference type="EMBL" id="KAL3320443.1"/>
    </source>
</evidence>
<feature type="compositionally biased region" description="Polar residues" evidence="12">
    <location>
        <begin position="293"/>
        <end position="307"/>
    </location>
</feature>
<dbReference type="InterPro" id="IPR001873">
    <property type="entry name" value="ENaC"/>
</dbReference>
<feature type="region of interest" description="Disordered" evidence="12">
    <location>
        <begin position="273"/>
        <end position="307"/>
    </location>
</feature>
<evidence type="ECO:0000256" key="5">
    <source>
        <dbReference type="ARBA" id="ARBA00022989"/>
    </source>
</evidence>
<evidence type="ECO:0000256" key="2">
    <source>
        <dbReference type="ARBA" id="ARBA00022448"/>
    </source>
</evidence>
<protein>
    <submittedName>
        <fullName evidence="13">Uncharacterized protein</fullName>
    </submittedName>
</protein>
<keyword evidence="5" id="KW-1133">Transmembrane helix</keyword>
<dbReference type="Proteomes" id="UP001626550">
    <property type="component" value="Unassembled WGS sequence"/>
</dbReference>
<proteinExistence type="inferred from homology"/>
<keyword evidence="14" id="KW-1185">Reference proteome</keyword>
<keyword evidence="8" id="KW-0472">Membrane</keyword>
<evidence type="ECO:0000313" key="14">
    <source>
        <dbReference type="Proteomes" id="UP001626550"/>
    </source>
</evidence>
<dbReference type="AlphaFoldDB" id="A0ABD2QLY4"/>
<keyword evidence="4 11" id="KW-0812">Transmembrane</keyword>
<gene>
    <name evidence="13" type="ORF">Ciccas_000893</name>
</gene>
<comment type="similarity">
    <text evidence="11">Belongs to the amiloride-sensitive sodium channel (TC 1.A.6) family.</text>
</comment>
<evidence type="ECO:0000256" key="11">
    <source>
        <dbReference type="RuleBase" id="RU000679"/>
    </source>
</evidence>
<keyword evidence="3 11" id="KW-0894">Sodium channel</keyword>
<evidence type="ECO:0000256" key="1">
    <source>
        <dbReference type="ARBA" id="ARBA00004141"/>
    </source>
</evidence>
<comment type="subcellular location">
    <subcellularLocation>
        <location evidence="1">Membrane</location>
        <topology evidence="1">Multi-pass membrane protein</topology>
    </subcellularLocation>
</comment>
<evidence type="ECO:0000256" key="10">
    <source>
        <dbReference type="ARBA" id="ARBA00023303"/>
    </source>
</evidence>
<sequence>MGPNIEKSEFGTETNFTNPDLLNRLLESTASKVSVSVQSQLENPRKPIGGVANPNRMFISIERSISTIKSDPFLPGLQIQECVPGKAIELGSLTSSIWTGTTFVNFSYTADFCKKLRAQKRVATQCGCLSDLLPINRTLYDSYPLCRSFKDVINSGFTKQSWLRSRISQLQTQLGSRTCLAYDAFLNNINYYILPQAGLANFLQINIVLQNSGGTKLANDYEYTFDYLLADFGGTLGLWVDWTVIGFFEDLDHFTGSIFVILVTLKNLKMKSGNNKTRNPPQDQASDEHENSSVDLQIESETCTTRC</sequence>
<organism evidence="13 14">
    <name type="scientific">Cichlidogyrus casuarinus</name>
    <dbReference type="NCBI Taxonomy" id="1844966"/>
    <lineage>
        <taxon>Eukaryota</taxon>
        <taxon>Metazoa</taxon>
        <taxon>Spiralia</taxon>
        <taxon>Lophotrochozoa</taxon>
        <taxon>Platyhelminthes</taxon>
        <taxon>Monogenea</taxon>
        <taxon>Monopisthocotylea</taxon>
        <taxon>Dactylogyridea</taxon>
        <taxon>Ancyrocephalidae</taxon>
        <taxon>Cichlidogyrus</taxon>
    </lineage>
</organism>
<keyword evidence="2 11" id="KW-0813">Transport</keyword>
<keyword evidence="9 11" id="KW-0739">Sodium transport</keyword>
<evidence type="ECO:0000256" key="12">
    <source>
        <dbReference type="SAM" id="MobiDB-lite"/>
    </source>
</evidence>
<feature type="compositionally biased region" description="Polar residues" evidence="12">
    <location>
        <begin position="273"/>
        <end position="284"/>
    </location>
</feature>
<evidence type="ECO:0000256" key="4">
    <source>
        <dbReference type="ARBA" id="ARBA00022692"/>
    </source>
</evidence>
<dbReference type="EMBL" id="JBJKFK010000052">
    <property type="protein sequence ID" value="KAL3320443.1"/>
    <property type="molecule type" value="Genomic_DNA"/>
</dbReference>
<keyword evidence="7 11" id="KW-0406">Ion transport</keyword>
<evidence type="ECO:0000256" key="3">
    <source>
        <dbReference type="ARBA" id="ARBA00022461"/>
    </source>
</evidence>
<evidence type="ECO:0000256" key="7">
    <source>
        <dbReference type="ARBA" id="ARBA00023065"/>
    </source>
</evidence>
<accession>A0ABD2QLY4</accession>
<dbReference type="GO" id="GO:0016020">
    <property type="term" value="C:membrane"/>
    <property type="evidence" value="ECO:0007669"/>
    <property type="project" value="UniProtKB-SubCell"/>
</dbReference>
<dbReference type="Pfam" id="PF00858">
    <property type="entry name" value="ASC"/>
    <property type="match status" value="1"/>
</dbReference>
<reference evidence="13 14" key="1">
    <citation type="submission" date="2024-11" db="EMBL/GenBank/DDBJ databases">
        <title>Adaptive evolution of stress response genes in parasites aligns with host niche diversity.</title>
        <authorList>
            <person name="Hahn C."/>
            <person name="Resl P."/>
        </authorList>
    </citation>
    <scope>NUCLEOTIDE SEQUENCE [LARGE SCALE GENOMIC DNA]</scope>
    <source>
        <strain evidence="13">EGGRZ-B1_66</strain>
        <tissue evidence="13">Body</tissue>
    </source>
</reference>
<name>A0ABD2QLY4_9PLAT</name>
<keyword evidence="6" id="KW-0915">Sodium</keyword>
<keyword evidence="10 11" id="KW-0407">Ion channel</keyword>
<comment type="caution">
    <text evidence="13">The sequence shown here is derived from an EMBL/GenBank/DDBJ whole genome shotgun (WGS) entry which is preliminary data.</text>
</comment>
<dbReference type="Gene3D" id="1.10.287.770">
    <property type="entry name" value="YojJ-like"/>
    <property type="match status" value="1"/>
</dbReference>
<dbReference type="GO" id="GO:0005272">
    <property type="term" value="F:sodium channel activity"/>
    <property type="evidence" value="ECO:0007669"/>
    <property type="project" value="UniProtKB-KW"/>
</dbReference>
<evidence type="ECO:0000256" key="9">
    <source>
        <dbReference type="ARBA" id="ARBA00023201"/>
    </source>
</evidence>
<evidence type="ECO:0000256" key="6">
    <source>
        <dbReference type="ARBA" id="ARBA00023053"/>
    </source>
</evidence>